<dbReference type="AlphaFoldDB" id="A0A1W6ZQH5"/>
<dbReference type="InterPro" id="IPR030678">
    <property type="entry name" value="Peptide/Ni-bd"/>
</dbReference>
<dbReference type="InterPro" id="IPR000914">
    <property type="entry name" value="SBP_5_dom"/>
</dbReference>
<dbReference type="KEGG" id="psin:CAK95_11470"/>
<dbReference type="RefSeq" id="WP_086088044.1">
    <property type="nucleotide sequence ID" value="NZ_CP021112.1"/>
</dbReference>
<dbReference type="GO" id="GO:0015833">
    <property type="term" value="P:peptide transport"/>
    <property type="evidence" value="ECO:0007669"/>
    <property type="project" value="TreeGrafter"/>
</dbReference>
<dbReference type="PANTHER" id="PTHR30290">
    <property type="entry name" value="PERIPLASMIC BINDING COMPONENT OF ABC TRANSPORTER"/>
    <property type="match status" value="1"/>
</dbReference>
<dbReference type="EMBL" id="CP021112">
    <property type="protein sequence ID" value="ARP99636.1"/>
    <property type="molecule type" value="Genomic_DNA"/>
</dbReference>
<comment type="similarity">
    <text evidence="2">Belongs to the bacterial solute-binding protein 5 family.</text>
</comment>
<dbReference type="STRING" id="1235591.CAK95_11470"/>
<organism evidence="3 4">
    <name type="scientific">Pseudorhodoplanes sinuspersici</name>
    <dbReference type="NCBI Taxonomy" id="1235591"/>
    <lineage>
        <taxon>Bacteria</taxon>
        <taxon>Pseudomonadati</taxon>
        <taxon>Pseudomonadota</taxon>
        <taxon>Alphaproteobacteria</taxon>
        <taxon>Hyphomicrobiales</taxon>
        <taxon>Pseudorhodoplanes</taxon>
    </lineage>
</organism>
<evidence type="ECO:0000313" key="4">
    <source>
        <dbReference type="Proteomes" id="UP000194137"/>
    </source>
</evidence>
<evidence type="ECO:0000313" key="3">
    <source>
        <dbReference type="EMBL" id="ARP99636.1"/>
    </source>
</evidence>
<evidence type="ECO:0000256" key="1">
    <source>
        <dbReference type="ARBA" id="ARBA00004418"/>
    </source>
</evidence>
<dbReference type="InterPro" id="IPR039424">
    <property type="entry name" value="SBP_5"/>
</dbReference>
<dbReference type="Gene3D" id="3.40.190.10">
    <property type="entry name" value="Periplasmic binding protein-like II"/>
    <property type="match status" value="1"/>
</dbReference>
<keyword evidence="4" id="KW-1185">Reference proteome</keyword>
<dbReference type="SUPFAM" id="SSF53850">
    <property type="entry name" value="Periplasmic binding protein-like II"/>
    <property type="match status" value="1"/>
</dbReference>
<evidence type="ECO:0000256" key="2">
    <source>
        <dbReference type="ARBA" id="ARBA00005695"/>
    </source>
</evidence>
<dbReference type="OrthoDB" id="9803988at2"/>
<dbReference type="Pfam" id="PF00496">
    <property type="entry name" value="SBP_bac_5"/>
    <property type="match status" value="1"/>
</dbReference>
<dbReference type="GO" id="GO:0043190">
    <property type="term" value="C:ATP-binding cassette (ABC) transporter complex"/>
    <property type="evidence" value="ECO:0007669"/>
    <property type="project" value="InterPro"/>
</dbReference>
<accession>A0A1W6ZQH5</accession>
<dbReference type="CDD" id="cd00995">
    <property type="entry name" value="PBP2_NikA_DppA_OppA_like"/>
    <property type="match status" value="1"/>
</dbReference>
<name>A0A1W6ZQH5_9HYPH</name>
<protein>
    <submittedName>
        <fullName evidence="3">Uncharacterized protein</fullName>
    </submittedName>
</protein>
<gene>
    <name evidence="3" type="ORF">CAK95_11470</name>
</gene>
<dbReference type="PIRSF" id="PIRSF002741">
    <property type="entry name" value="MppA"/>
    <property type="match status" value="1"/>
</dbReference>
<dbReference type="Gene3D" id="3.10.105.10">
    <property type="entry name" value="Dipeptide-binding Protein, Domain 3"/>
    <property type="match status" value="1"/>
</dbReference>
<comment type="subcellular location">
    <subcellularLocation>
        <location evidence="1">Periplasm</location>
    </subcellularLocation>
</comment>
<sequence length="526" mass="58291">MRSLAHIAKGFACITISVTIATGAAGETPKRGGVLRHVIEGEPSSFDCHAAATSFALQVLAPHYSTLLKYDPNDFSKITGDLADSWTMAPDRLSYTFKLKPDVKFHDGSELSSADIKATFDRLRDPPQGITSARKGQFESIASIETPSGDTVVFKLKRVNPAALYMFANPWNCVYSAKKLAADQTFYNTNVMGTGPFVFEEYVKGSHWSAKRFDNYFQKGKPYLDGIRGFFINGPGVINALAGGQVDALLFQVAPPDLTRLKNQRGDQVVFHTNSFNITNFLTVNVRKAPFSDPRVRKALSLAIDRWGGIPSLSKLATLEFPTVFVPPASPIAYTKEEMAKLPGYSLDMDKQRAEAKRLLAEAGVPNLKLTLLNRNVRLPWQPLGIYIMDQWRQIGIEVDQIPAETPQYFAALTSGNYDVAIDFNNTVSVDPNEVLVKFIPGSPNNYSGADDKALVELFDKQAGMTDQDERKMVARQFLERLMDQGYSIPLFGNNRATAAVKEFKGWKLAPTTVLNLDMADVWFDR</sequence>
<reference evidence="3 4" key="1">
    <citation type="submission" date="2017-05" db="EMBL/GenBank/DDBJ databases">
        <title>Full genome sequence of Pseudorhodoplanes sinuspersici.</title>
        <authorList>
            <person name="Dastgheib S.M.M."/>
            <person name="Shavandi M."/>
            <person name="Tirandaz H."/>
        </authorList>
    </citation>
    <scope>NUCLEOTIDE SEQUENCE [LARGE SCALE GENOMIC DNA]</scope>
    <source>
        <strain evidence="3 4">RIPI110</strain>
    </source>
</reference>
<dbReference type="GO" id="GO:1904680">
    <property type="term" value="F:peptide transmembrane transporter activity"/>
    <property type="evidence" value="ECO:0007669"/>
    <property type="project" value="TreeGrafter"/>
</dbReference>
<dbReference type="Proteomes" id="UP000194137">
    <property type="component" value="Chromosome"/>
</dbReference>
<proteinExistence type="inferred from homology"/>
<dbReference type="GO" id="GO:0030288">
    <property type="term" value="C:outer membrane-bounded periplasmic space"/>
    <property type="evidence" value="ECO:0007669"/>
    <property type="project" value="UniProtKB-ARBA"/>
</dbReference>